<feature type="domain" description="Cation efflux protein transmembrane" evidence="8">
    <location>
        <begin position="21"/>
        <end position="211"/>
    </location>
</feature>
<dbReference type="PANTHER" id="PTHR43840:SF15">
    <property type="entry name" value="MITOCHONDRIAL METAL TRANSPORTER 1-RELATED"/>
    <property type="match status" value="1"/>
</dbReference>
<dbReference type="RefSeq" id="WP_420906433.1">
    <property type="nucleotide sequence ID" value="NZ_BAAFGK010000005.1"/>
</dbReference>
<dbReference type="InterPro" id="IPR050291">
    <property type="entry name" value="CDF_Transporter"/>
</dbReference>
<feature type="transmembrane region" description="Helical" evidence="7">
    <location>
        <begin position="20"/>
        <end position="39"/>
    </location>
</feature>
<dbReference type="Pfam" id="PF01545">
    <property type="entry name" value="Cation_efflux"/>
    <property type="match status" value="1"/>
</dbReference>
<evidence type="ECO:0000313" key="11">
    <source>
        <dbReference type="Proteomes" id="UP001628193"/>
    </source>
</evidence>
<dbReference type="Gene3D" id="1.20.1510.10">
    <property type="entry name" value="Cation efflux protein transmembrane domain"/>
    <property type="match status" value="1"/>
</dbReference>
<dbReference type="InterPro" id="IPR058533">
    <property type="entry name" value="Cation_efflux_TM"/>
</dbReference>
<comment type="subcellular location">
    <subcellularLocation>
        <location evidence="1">Membrane</location>
        <topology evidence="1">Multi-pass membrane protein</topology>
    </subcellularLocation>
</comment>
<organism evidence="10 11">
    <name type="scientific">Candidatus Magnetaquiglobus chichijimensis</name>
    <dbReference type="NCBI Taxonomy" id="3141448"/>
    <lineage>
        <taxon>Bacteria</taxon>
        <taxon>Pseudomonadati</taxon>
        <taxon>Pseudomonadota</taxon>
        <taxon>Magnetococcia</taxon>
        <taxon>Magnetococcales</taxon>
        <taxon>Candidatus Magnetaquicoccaceae</taxon>
        <taxon>Candidatus Magnetaquiglobus</taxon>
    </lineage>
</organism>
<evidence type="ECO:0000256" key="3">
    <source>
        <dbReference type="ARBA" id="ARBA00022448"/>
    </source>
</evidence>
<proteinExistence type="inferred from homology"/>
<dbReference type="SUPFAM" id="SSF161111">
    <property type="entry name" value="Cation efflux protein transmembrane domain-like"/>
    <property type="match status" value="1"/>
</dbReference>
<dbReference type="InterPro" id="IPR036837">
    <property type="entry name" value="Cation_efflux_CTD_sf"/>
</dbReference>
<accession>A0ABQ0CCV3</accession>
<name>A0ABQ0CCV3_9PROT</name>
<evidence type="ECO:0000256" key="2">
    <source>
        <dbReference type="ARBA" id="ARBA00008114"/>
    </source>
</evidence>
<keyword evidence="4 7" id="KW-0812">Transmembrane</keyword>
<evidence type="ECO:0000256" key="1">
    <source>
        <dbReference type="ARBA" id="ARBA00004141"/>
    </source>
</evidence>
<reference evidence="10 11" key="2">
    <citation type="submission" date="2024-09" db="EMBL/GenBank/DDBJ databases">
        <title>Draft genome sequence of Candidatus Magnetaquicoccaceae bacterium FCR-1.</title>
        <authorList>
            <person name="Shimoshige H."/>
            <person name="Shimamura S."/>
            <person name="Taoka A."/>
            <person name="Kobayashi H."/>
            <person name="Maekawa T."/>
        </authorList>
    </citation>
    <scope>NUCLEOTIDE SEQUENCE [LARGE SCALE GENOMIC DNA]</scope>
    <source>
        <strain evidence="10 11">FCR-1</strain>
    </source>
</reference>
<evidence type="ECO:0000256" key="6">
    <source>
        <dbReference type="ARBA" id="ARBA00023136"/>
    </source>
</evidence>
<dbReference type="InterPro" id="IPR027470">
    <property type="entry name" value="Cation_efflux_CTD"/>
</dbReference>
<dbReference type="Pfam" id="PF16916">
    <property type="entry name" value="ZT_dimer"/>
    <property type="match status" value="1"/>
</dbReference>
<keyword evidence="11" id="KW-1185">Reference proteome</keyword>
<sequence>MADEPTTPTPDLATRSRRAAVVLILLNALLLVAKTIVGWRYDSLAILSDAGNSLTDVVTSVIILVAVRESAKPADREHPFGHARIEPMAAFTVAVLTCMLATEVAREAVGRVYEGSLPQSGWVPVMMLVAVIAVKGGIWRVAGRMGRQGSAALKAAAVDARMDVVISLMALGSLAGESLRLNWLDGAASLLIAVWIAWTGYQLGAENVERLIGHLPDSDTLKGIHDRLTAMRDAGRILDFHELRIQYIGTEIHLAVHVTVDGHLDVLHGHAIDEAIQHALHEVPGVTFVAVHVEPG</sequence>
<keyword evidence="6 7" id="KW-0472">Membrane</keyword>
<dbReference type="Gene3D" id="3.30.70.1350">
    <property type="entry name" value="Cation efflux protein, cytoplasmic domain"/>
    <property type="match status" value="1"/>
</dbReference>
<dbReference type="PANTHER" id="PTHR43840">
    <property type="entry name" value="MITOCHONDRIAL METAL TRANSPORTER 1-RELATED"/>
    <property type="match status" value="1"/>
</dbReference>
<evidence type="ECO:0000259" key="8">
    <source>
        <dbReference type="Pfam" id="PF01545"/>
    </source>
</evidence>
<dbReference type="InterPro" id="IPR027469">
    <property type="entry name" value="Cation_efflux_TMD_sf"/>
</dbReference>
<evidence type="ECO:0000313" key="10">
    <source>
        <dbReference type="EMBL" id="GAB0058710.1"/>
    </source>
</evidence>
<dbReference type="EMBL" id="BAAFGK010000005">
    <property type="protein sequence ID" value="GAB0058710.1"/>
    <property type="molecule type" value="Genomic_DNA"/>
</dbReference>
<evidence type="ECO:0000256" key="4">
    <source>
        <dbReference type="ARBA" id="ARBA00022692"/>
    </source>
</evidence>
<reference evidence="10 11" key="1">
    <citation type="submission" date="2024-05" db="EMBL/GenBank/DDBJ databases">
        <authorList>
            <consortium name="Candidatus Magnetaquicoccaceae bacterium FCR-1 genome sequencing consortium"/>
            <person name="Shimoshige H."/>
            <person name="Shimamura S."/>
            <person name="Taoka A."/>
            <person name="Kobayashi H."/>
            <person name="Maekawa T."/>
        </authorList>
    </citation>
    <scope>NUCLEOTIDE SEQUENCE [LARGE SCALE GENOMIC DNA]</scope>
    <source>
        <strain evidence="10 11">FCR-1</strain>
    </source>
</reference>
<dbReference type="InterPro" id="IPR002524">
    <property type="entry name" value="Cation_efflux"/>
</dbReference>
<keyword evidence="5 7" id="KW-1133">Transmembrane helix</keyword>
<evidence type="ECO:0000256" key="5">
    <source>
        <dbReference type="ARBA" id="ARBA00022989"/>
    </source>
</evidence>
<comment type="caution">
    <text evidence="10">The sequence shown here is derived from an EMBL/GenBank/DDBJ whole genome shotgun (WGS) entry which is preliminary data.</text>
</comment>
<gene>
    <name evidence="10" type="primary">mneS</name>
    <name evidence="10" type="ORF">SIID45300_03065</name>
</gene>
<feature type="transmembrane region" description="Helical" evidence="7">
    <location>
        <begin position="121"/>
        <end position="139"/>
    </location>
</feature>
<evidence type="ECO:0000256" key="7">
    <source>
        <dbReference type="SAM" id="Phobius"/>
    </source>
</evidence>
<dbReference type="NCBIfam" id="TIGR01297">
    <property type="entry name" value="CDF"/>
    <property type="match status" value="1"/>
</dbReference>
<keyword evidence="3" id="KW-0813">Transport</keyword>
<protein>
    <submittedName>
        <fullName evidence="10">Manganese efflux system protein MneS</fullName>
    </submittedName>
</protein>
<comment type="similarity">
    <text evidence="2">Belongs to the cation diffusion facilitator (CDF) transporter (TC 2.A.4) family.</text>
</comment>
<evidence type="ECO:0000259" key="9">
    <source>
        <dbReference type="Pfam" id="PF16916"/>
    </source>
</evidence>
<feature type="domain" description="Cation efflux protein cytoplasmic" evidence="9">
    <location>
        <begin position="229"/>
        <end position="295"/>
    </location>
</feature>
<dbReference type="Proteomes" id="UP001628193">
    <property type="component" value="Unassembled WGS sequence"/>
</dbReference>
<dbReference type="SUPFAM" id="SSF160240">
    <property type="entry name" value="Cation efflux protein cytoplasmic domain-like"/>
    <property type="match status" value="1"/>
</dbReference>